<reference evidence="2 3" key="1">
    <citation type="journal article" date="2021" name="Sci. Rep.">
        <title>The distribution of antibiotic resistance genes in chicken gut microbiota commensals.</title>
        <authorList>
            <person name="Juricova H."/>
            <person name="Matiasovicova J."/>
            <person name="Kubasova T."/>
            <person name="Cejkova D."/>
            <person name="Rychlik I."/>
        </authorList>
    </citation>
    <scope>NUCLEOTIDE SEQUENCE [LARGE SCALE GENOMIC DNA]</scope>
    <source>
        <strain evidence="2 3">An574</strain>
    </source>
</reference>
<feature type="transmembrane region" description="Helical" evidence="1">
    <location>
        <begin position="157"/>
        <end position="179"/>
    </location>
</feature>
<evidence type="ECO:0000313" key="3">
    <source>
        <dbReference type="Proteomes" id="UP000785625"/>
    </source>
</evidence>
<feature type="transmembrane region" description="Helical" evidence="1">
    <location>
        <begin position="56"/>
        <end position="76"/>
    </location>
</feature>
<organism evidence="2 3">
    <name type="scientific">Limosilactobacillus coleohominis</name>
    <dbReference type="NCBI Taxonomy" id="181675"/>
    <lineage>
        <taxon>Bacteria</taxon>
        <taxon>Bacillati</taxon>
        <taxon>Bacillota</taxon>
        <taxon>Bacilli</taxon>
        <taxon>Lactobacillales</taxon>
        <taxon>Lactobacillaceae</taxon>
        <taxon>Limosilactobacillus</taxon>
    </lineage>
</organism>
<feature type="transmembrane region" description="Helical" evidence="1">
    <location>
        <begin position="185"/>
        <end position="202"/>
    </location>
</feature>
<keyword evidence="3" id="KW-1185">Reference proteome</keyword>
<dbReference type="RefSeq" id="WP_204785540.1">
    <property type="nucleotide sequence ID" value="NZ_CALVGD010000054.1"/>
</dbReference>
<keyword evidence="1" id="KW-0472">Membrane</keyword>
<feature type="transmembrane region" description="Helical" evidence="1">
    <location>
        <begin position="6"/>
        <end position="25"/>
    </location>
</feature>
<comment type="caution">
    <text evidence="2">The sequence shown here is derived from an EMBL/GenBank/DDBJ whole genome shotgun (WGS) entry which is preliminary data.</text>
</comment>
<evidence type="ECO:0000256" key="1">
    <source>
        <dbReference type="SAM" id="Phobius"/>
    </source>
</evidence>
<dbReference type="PANTHER" id="PTHR36111">
    <property type="entry name" value="INNER MEMBRANE PROTEIN-RELATED"/>
    <property type="match status" value="1"/>
</dbReference>
<feature type="transmembrane region" description="Helical" evidence="1">
    <location>
        <begin position="32"/>
        <end position="50"/>
    </location>
</feature>
<gene>
    <name evidence="2" type="ORF">H5975_07600</name>
</gene>
<feature type="transmembrane region" description="Helical" evidence="1">
    <location>
        <begin position="97"/>
        <end position="119"/>
    </location>
</feature>
<proteinExistence type="predicted"/>
<sequence>MIGIIANALAVVVGTAIGVVVKHFLTDRYKEALWMVLGFAALGVGTQTIVSNLPKSHYPILFIISMAIGFPIGTYLRLDDRSNSWLNYHFTTKVGEGIATASFLDCIGALAILGPVYAATSGNQTMLFTNAMFTLVCAIIFGAGFGWGMLLETPIIFIWLFLIYLIAKFLSASFFSPIFITEESIVGGFLIIAAGFSLLKIRQFKTVDMLPALLVPVLFFIVLDIIQTTH</sequence>
<dbReference type="Proteomes" id="UP000785625">
    <property type="component" value="Unassembled WGS sequence"/>
</dbReference>
<dbReference type="InterPro" id="IPR007563">
    <property type="entry name" value="DUF554"/>
</dbReference>
<feature type="transmembrane region" description="Helical" evidence="1">
    <location>
        <begin position="209"/>
        <end position="226"/>
    </location>
</feature>
<accession>A0ABS2H221</accession>
<name>A0ABS2H221_9LACO</name>
<feature type="transmembrane region" description="Helical" evidence="1">
    <location>
        <begin position="131"/>
        <end position="150"/>
    </location>
</feature>
<keyword evidence="1" id="KW-1133">Transmembrane helix</keyword>
<evidence type="ECO:0000313" key="2">
    <source>
        <dbReference type="EMBL" id="MBM6941315.1"/>
    </source>
</evidence>
<protein>
    <submittedName>
        <fullName evidence="2">DUF554 domain-containing protein</fullName>
    </submittedName>
</protein>
<keyword evidence="1" id="KW-0812">Transmembrane</keyword>
<dbReference type="EMBL" id="JACJKU010000107">
    <property type="protein sequence ID" value="MBM6941315.1"/>
    <property type="molecule type" value="Genomic_DNA"/>
</dbReference>
<dbReference type="PANTHER" id="PTHR36111:SF2">
    <property type="entry name" value="INNER MEMBRANE PROTEIN"/>
    <property type="match status" value="1"/>
</dbReference>
<dbReference type="Pfam" id="PF04474">
    <property type="entry name" value="DUF554"/>
    <property type="match status" value="1"/>
</dbReference>